<gene>
    <name evidence="1" type="ORF">GX656_03300</name>
</gene>
<comment type="caution">
    <text evidence="1">The sequence shown here is derived from an EMBL/GenBank/DDBJ whole genome shotgun (WGS) entry which is preliminary data.</text>
</comment>
<dbReference type="AlphaFoldDB" id="A0A847D1M4"/>
<name>A0A847D1M4_9BACT</name>
<reference evidence="1 2" key="1">
    <citation type="journal article" date="2020" name="Biotechnol. Biofuels">
        <title>New insights from the biogas microbiome by comprehensive genome-resolved metagenomics of nearly 1600 species originating from multiple anaerobic digesters.</title>
        <authorList>
            <person name="Campanaro S."/>
            <person name="Treu L."/>
            <person name="Rodriguez-R L.M."/>
            <person name="Kovalovszki A."/>
            <person name="Ziels R.M."/>
            <person name="Maus I."/>
            <person name="Zhu X."/>
            <person name="Kougias P.G."/>
            <person name="Basile A."/>
            <person name="Luo G."/>
            <person name="Schluter A."/>
            <person name="Konstantinidis K.T."/>
            <person name="Angelidaki I."/>
        </authorList>
    </citation>
    <scope>NUCLEOTIDE SEQUENCE [LARGE SCALE GENOMIC DNA]</scope>
    <source>
        <strain evidence="1">AS06rmzACSIP_65</strain>
    </source>
</reference>
<evidence type="ECO:0000313" key="1">
    <source>
        <dbReference type="EMBL" id="NLD25634.1"/>
    </source>
</evidence>
<proteinExistence type="predicted"/>
<organism evidence="1 2">
    <name type="scientific">Candidatus Dojkabacteria bacterium</name>
    <dbReference type="NCBI Taxonomy" id="2099670"/>
    <lineage>
        <taxon>Bacteria</taxon>
        <taxon>Candidatus Dojkabacteria</taxon>
    </lineage>
</organism>
<dbReference type="Proteomes" id="UP000545876">
    <property type="component" value="Unassembled WGS sequence"/>
</dbReference>
<dbReference type="EMBL" id="JAAZBX010000013">
    <property type="protein sequence ID" value="NLD25634.1"/>
    <property type="molecule type" value="Genomic_DNA"/>
</dbReference>
<protein>
    <submittedName>
        <fullName evidence="1">Uncharacterized protein</fullName>
    </submittedName>
</protein>
<sequence length="52" mass="6071">MAKTKKIYTGIIYMNDSVPTFYDNLDSRKGIISEISEEVKEYNIKDLLKHCN</sequence>
<accession>A0A847D1M4</accession>
<evidence type="ECO:0000313" key="2">
    <source>
        <dbReference type="Proteomes" id="UP000545876"/>
    </source>
</evidence>